<dbReference type="GO" id="GO:0016787">
    <property type="term" value="F:hydrolase activity"/>
    <property type="evidence" value="ECO:0007669"/>
    <property type="project" value="InterPro"/>
</dbReference>
<dbReference type="OrthoDB" id="9780884at2"/>
<dbReference type="CDD" id="cd07385">
    <property type="entry name" value="MPP_YkuE_C"/>
    <property type="match status" value="1"/>
</dbReference>
<comment type="caution">
    <text evidence="3">The sequence shown here is derived from an EMBL/GenBank/DDBJ whole genome shotgun (WGS) entry which is preliminary data.</text>
</comment>
<dbReference type="SUPFAM" id="SSF56300">
    <property type="entry name" value="Metallo-dependent phosphatases"/>
    <property type="match status" value="1"/>
</dbReference>
<organism evidence="3 4">
    <name type="scientific">Lysinibacillus xylanilyticus</name>
    <dbReference type="NCBI Taxonomy" id="582475"/>
    <lineage>
        <taxon>Bacteria</taxon>
        <taxon>Bacillati</taxon>
        <taxon>Bacillota</taxon>
        <taxon>Bacilli</taxon>
        <taxon>Bacillales</taxon>
        <taxon>Bacillaceae</taxon>
        <taxon>Lysinibacillus</taxon>
    </lineage>
</organism>
<evidence type="ECO:0000256" key="1">
    <source>
        <dbReference type="SAM" id="Phobius"/>
    </source>
</evidence>
<proteinExistence type="predicted"/>
<dbReference type="EMBL" id="LFXJ01000006">
    <property type="protein sequence ID" value="KMY30889.1"/>
    <property type="molecule type" value="Genomic_DNA"/>
</dbReference>
<keyword evidence="1" id="KW-0812">Transmembrane</keyword>
<keyword evidence="1" id="KW-1133">Transmembrane helix</keyword>
<feature type="transmembrane region" description="Helical" evidence="1">
    <location>
        <begin position="97"/>
        <end position="120"/>
    </location>
</feature>
<name>A0A0K9F8F7_9BACI</name>
<protein>
    <submittedName>
        <fullName evidence="3">Phosphoesterase</fullName>
    </submittedName>
</protein>
<evidence type="ECO:0000313" key="4">
    <source>
        <dbReference type="Proteomes" id="UP000037326"/>
    </source>
</evidence>
<feature type="transmembrane region" description="Helical" evidence="1">
    <location>
        <begin position="39"/>
        <end position="58"/>
    </location>
</feature>
<dbReference type="InterPro" id="IPR029052">
    <property type="entry name" value="Metallo-depent_PP-like"/>
</dbReference>
<dbReference type="RefSeq" id="WP_049667313.1">
    <property type="nucleotide sequence ID" value="NZ_LFXJ01000006.1"/>
</dbReference>
<dbReference type="Pfam" id="PF00149">
    <property type="entry name" value="Metallophos"/>
    <property type="match status" value="1"/>
</dbReference>
<dbReference type="InterPro" id="IPR051158">
    <property type="entry name" value="Metallophosphoesterase_sf"/>
</dbReference>
<feature type="domain" description="Calcineurin-like phosphoesterase" evidence="2">
    <location>
        <begin position="141"/>
        <end position="302"/>
    </location>
</feature>
<dbReference type="GeneID" id="96599487"/>
<sequence length="359" mass="41298">MPKVIGGILLISIYSALTFYLGWGLRQWLVAMGWFRFPILYWLVLYIIAFSIIISRLHESLRMFSIIHNYWMFIFEYGLMLCLAAHLIIWLSPFKSVQIIGSVAVAMLFVLSIVGTYLAYSPVVRHLEITMDKKSSELESMKVVVASDFHLGVLSNKKHLQRFVTLSNEAKPDVVFLVGDIVDDDPKWFVKEGMADVMKQLTSTYGVYGVLGNHEYYGKRIPEFVEEMENSNVKVLCDETIRIDNVLVLTGQEDITNKDRKQLDALKTTDDLPWFVMNHTPNDLSTPAKMGVDFHMSGHTHKGQLWPNQYITARVFELDYGYKMKEKMHTLVSSGFGFWGPPMRIGSRSELWVVDINFR</sequence>
<accession>A0A0K9F8F7</accession>
<dbReference type="InterPro" id="IPR004843">
    <property type="entry name" value="Calcineurin-like_PHP"/>
</dbReference>
<dbReference type="PATRIC" id="fig|582475.4.peg.5045"/>
<gene>
    <name evidence="3" type="ORF">ACZ11_14755</name>
</gene>
<dbReference type="PANTHER" id="PTHR31302:SF0">
    <property type="entry name" value="TRANSMEMBRANE PROTEIN WITH METALLOPHOSPHOESTERASE DOMAIN"/>
    <property type="match status" value="1"/>
</dbReference>
<evidence type="ECO:0000313" key="3">
    <source>
        <dbReference type="EMBL" id="KMY30889.1"/>
    </source>
</evidence>
<dbReference type="Proteomes" id="UP000037326">
    <property type="component" value="Unassembled WGS sequence"/>
</dbReference>
<evidence type="ECO:0000259" key="2">
    <source>
        <dbReference type="Pfam" id="PF00149"/>
    </source>
</evidence>
<dbReference type="AlphaFoldDB" id="A0A0K9F8F7"/>
<feature type="transmembrane region" description="Helical" evidence="1">
    <location>
        <begin position="70"/>
        <end position="91"/>
    </location>
</feature>
<keyword evidence="1" id="KW-0472">Membrane</keyword>
<dbReference type="PANTHER" id="PTHR31302">
    <property type="entry name" value="TRANSMEMBRANE PROTEIN WITH METALLOPHOSPHOESTERASE DOMAIN-RELATED"/>
    <property type="match status" value="1"/>
</dbReference>
<reference evidence="4" key="1">
    <citation type="submission" date="2015-07" db="EMBL/GenBank/DDBJ databases">
        <authorList>
            <consortium name="Consortium for Microbial Forensics and Genomics (microFORGE)"/>
            <person name="Knight B.M."/>
            <person name="Roberts D.P."/>
            <person name="Lin D."/>
            <person name="Hari K."/>
            <person name="Fletcher J."/>
            <person name="Melcher U."/>
            <person name="Blagden T."/>
            <person name="Winegar R.A."/>
        </authorList>
    </citation>
    <scope>NUCLEOTIDE SEQUENCE [LARGE SCALE GENOMIC DNA]</scope>
    <source>
        <strain evidence="4">DSM 23493</strain>
    </source>
</reference>
<dbReference type="Gene3D" id="3.60.21.10">
    <property type="match status" value="1"/>
</dbReference>